<dbReference type="AlphaFoldDB" id="A0A428NEI3"/>
<dbReference type="Gene3D" id="3.60.20.30">
    <property type="entry name" value="(Glycosyl)asparaginase"/>
    <property type="match status" value="1"/>
</dbReference>
<evidence type="ECO:0000313" key="2">
    <source>
        <dbReference type="Proteomes" id="UP000288168"/>
    </source>
</evidence>
<feature type="non-terminal residue" evidence="1">
    <location>
        <position position="550"/>
    </location>
</feature>
<sequence length="550" mass="58269">MDDHATPPAGFFALHAGTTNSWETNLDHQQAIEALLADVASNARASLRASASALDVVEAAIVAMENSSLFNGGKRSAVTENSTYELEAAIVDGNSRRYGAVAGVTKAKNPIQCARAVLDSGGHPFVFGTAADGFIESANLALVDNSHVTTPCCQSRGESPLVEGSEARTTVLEPSSVGAVALDVHGQLAAASSSGMRCKTPGTLGDAAVIGAGVLADSRAAIVCSGSGDDILRQMVASKIASLQKTKPLKDAVAEVLNDFSHETGQTCAVVALDATGQSVMCSNARLFWTASSSSSSPAVVLPVENTIPFFPQHSFYNHGGVSAGLSRFPLSPGQAVVVCPRGVPLISLQKSEFQTFMKTVRDISVAVRDAVSAKSCGLVTGDSSSVSIMPFMGLEETGFSIHSDELEYYAVYPGYLSSKNGPQMDQSLLDWLQREIRNVTGLKEPPDCTFHGHADNKSLFGRLIRGDLPHWRIWENDTHVALLTPTSKTPGCTVVIPRKPFSTDVLLLDDLDYEALLEATHTVMQALKTALGLRWCGMFFEAFEGTYAH</sequence>
<dbReference type="STRING" id="1325734.A0A428NEI3"/>
<reference evidence="1 2" key="1">
    <citation type="submission" date="2017-06" db="EMBL/GenBank/DDBJ databases">
        <title>Comparative genomic analysis of Ambrosia Fusariam Clade fungi.</title>
        <authorList>
            <person name="Stajich J.E."/>
            <person name="Carrillo J."/>
            <person name="Kijimoto T."/>
            <person name="Eskalen A."/>
            <person name="O'Donnell K."/>
            <person name="Kasson M."/>
        </authorList>
    </citation>
    <scope>NUCLEOTIDE SEQUENCE [LARGE SCALE GENOMIC DNA]</scope>
    <source>
        <strain evidence="1 2">NRRL62584</strain>
    </source>
</reference>
<proteinExistence type="predicted"/>
<dbReference type="SUPFAM" id="SSF54197">
    <property type="entry name" value="HIT-like"/>
    <property type="match status" value="1"/>
</dbReference>
<dbReference type="InterPro" id="IPR036265">
    <property type="entry name" value="HIT-like_sf"/>
</dbReference>
<dbReference type="PANTHER" id="PTHR10188:SF6">
    <property type="entry name" value="N(4)-(BETA-N-ACETYLGLUCOSAMINYL)-L-ASPARAGINASE"/>
    <property type="match status" value="1"/>
</dbReference>
<dbReference type="InterPro" id="IPR000246">
    <property type="entry name" value="Peptidase_T2"/>
</dbReference>
<gene>
    <name evidence="1" type="ORF">CEP54_016358</name>
</gene>
<keyword evidence="2" id="KW-1185">Reference proteome</keyword>
<dbReference type="Proteomes" id="UP000288168">
    <property type="component" value="Unassembled WGS sequence"/>
</dbReference>
<accession>A0A428NEI3</accession>
<protein>
    <submittedName>
        <fullName evidence="1">Uncharacterized protein</fullName>
    </submittedName>
</protein>
<dbReference type="SUPFAM" id="SSF56235">
    <property type="entry name" value="N-terminal nucleophile aminohydrolases (Ntn hydrolases)"/>
    <property type="match status" value="1"/>
</dbReference>
<name>A0A428NEI3_9HYPO</name>
<dbReference type="GO" id="GO:0016811">
    <property type="term" value="F:hydrolase activity, acting on carbon-nitrogen (but not peptide) bonds, in linear amides"/>
    <property type="evidence" value="ECO:0007669"/>
    <property type="project" value="UniProtKB-ARBA"/>
</dbReference>
<evidence type="ECO:0000313" key="1">
    <source>
        <dbReference type="EMBL" id="RSL39181.1"/>
    </source>
</evidence>
<comment type="caution">
    <text evidence="1">The sequence shown here is derived from an EMBL/GenBank/DDBJ whole genome shotgun (WGS) entry which is preliminary data.</text>
</comment>
<dbReference type="Pfam" id="PF01112">
    <property type="entry name" value="Asparaginase_2"/>
    <property type="match status" value="1"/>
</dbReference>
<dbReference type="OrthoDB" id="5238644at2759"/>
<organism evidence="1 2">
    <name type="scientific">Fusarium duplospermum</name>
    <dbReference type="NCBI Taxonomy" id="1325734"/>
    <lineage>
        <taxon>Eukaryota</taxon>
        <taxon>Fungi</taxon>
        <taxon>Dikarya</taxon>
        <taxon>Ascomycota</taxon>
        <taxon>Pezizomycotina</taxon>
        <taxon>Sordariomycetes</taxon>
        <taxon>Hypocreomycetidae</taxon>
        <taxon>Hypocreales</taxon>
        <taxon>Nectriaceae</taxon>
        <taxon>Fusarium</taxon>
        <taxon>Fusarium solani species complex</taxon>
    </lineage>
</organism>
<dbReference type="EMBL" id="NKCI01000672">
    <property type="protein sequence ID" value="RSL39181.1"/>
    <property type="molecule type" value="Genomic_DNA"/>
</dbReference>
<dbReference type="PANTHER" id="PTHR10188">
    <property type="entry name" value="L-ASPARAGINASE"/>
    <property type="match status" value="1"/>
</dbReference>
<dbReference type="InterPro" id="IPR029055">
    <property type="entry name" value="Ntn_hydrolases_N"/>
</dbReference>
<dbReference type="Gene3D" id="3.30.428.10">
    <property type="entry name" value="HIT-like"/>
    <property type="match status" value="1"/>
</dbReference>